<organism evidence="1 2">
    <name type="scientific">Halomonas alimentaria</name>
    <dbReference type="NCBI Taxonomy" id="147248"/>
    <lineage>
        <taxon>Bacteria</taxon>
        <taxon>Pseudomonadati</taxon>
        <taxon>Pseudomonadota</taxon>
        <taxon>Gammaproteobacteria</taxon>
        <taxon>Oceanospirillales</taxon>
        <taxon>Halomonadaceae</taxon>
        <taxon>Halomonas</taxon>
    </lineage>
</organism>
<evidence type="ECO:0000313" key="1">
    <source>
        <dbReference type="EMBL" id="NAW34588.1"/>
    </source>
</evidence>
<name>A0A7X4W559_9GAMM</name>
<dbReference type="Proteomes" id="UP000487929">
    <property type="component" value="Unassembled WGS sequence"/>
</dbReference>
<proteinExistence type="predicted"/>
<dbReference type="RefSeq" id="WP_161431861.1">
    <property type="nucleotide sequence ID" value="NZ_WUTT01000001.1"/>
</dbReference>
<dbReference type="EMBL" id="WUTT01000001">
    <property type="protein sequence ID" value="NAW34588.1"/>
    <property type="molecule type" value="Genomic_DNA"/>
</dbReference>
<reference evidence="1 2" key="1">
    <citation type="submission" date="2019-12" db="EMBL/GenBank/DDBJ databases">
        <title>Draft genome sequencing of Halomonas alimentaria DSM 15356.</title>
        <authorList>
            <person name="Pandiyan K."/>
            <person name="Kushwaha P."/>
            <person name="Gowdham M."/>
            <person name="Chakdar H."/>
            <person name="Singh A."/>
            <person name="Kumar M."/>
            <person name="Saxena A.K."/>
        </authorList>
    </citation>
    <scope>NUCLEOTIDE SEQUENCE [LARGE SCALE GENOMIC DNA]</scope>
    <source>
        <strain evidence="1 2">DSM 15356</strain>
    </source>
</reference>
<evidence type="ECO:0000313" key="2">
    <source>
        <dbReference type="Proteomes" id="UP000487929"/>
    </source>
</evidence>
<accession>A0A7X4W559</accession>
<dbReference type="OrthoDB" id="6171523at2"/>
<dbReference type="AlphaFoldDB" id="A0A7X4W559"/>
<keyword evidence="2" id="KW-1185">Reference proteome</keyword>
<gene>
    <name evidence="1" type="ORF">GRB96_09170</name>
</gene>
<sequence>MPSRLPHLVAVLVGLALAWPVAAVQFNVAEVERHGAWQSMTLNLGEQRLYRALEGNTYTDAHFSVTFTPGACEAPWLEMRVDLGERQAESRLANRVPADLRVDEQTIHSGQAEFRTERGDSGFYVQFDLPEQPLLLDEMRQGELLRLRLMRGPDDPWFMVFALDGADEAMARARTACRDQGYRS</sequence>
<comment type="caution">
    <text evidence="1">The sequence shown here is derived from an EMBL/GenBank/DDBJ whole genome shotgun (WGS) entry which is preliminary data.</text>
</comment>
<protein>
    <submittedName>
        <fullName evidence="1">Uncharacterized protein</fullName>
    </submittedName>
</protein>